<dbReference type="InterPro" id="IPR000531">
    <property type="entry name" value="Beta-barrel_TonB"/>
</dbReference>
<sequence length="707" mass="77894">MKQLVKRLAHAALGLVLALGGPALALADETATTDKQGVATLDSIVVTAGKRQESLQEVDASVSLITDEDVEVERIESVHDLEGRLANFHVQSAGGHTNSFISVRGVVGQTVPMTPSGVGVYLDDVTLIDPLSSLLSSAYFFDLDRIELLRGPQGTLYGRNAEAGVLVIKTKDPEHKLSGKVLGEVGNYDKYMGNAVINAPLIQDKLAVRLAASYLKQDGYHDNVYLGNTAADADEMNVRGKLLWDIGPATSALLTIENYHVRDGAQDMIPLAIAGPNWDSSKVNTDVDGHENRDMTAYSLRLNHQLDFAEIVSITAFRDGKETTLGDPDFWSNRTGYADFELKQKQFTQELRLVSNDDSSPWKWLTGAYYFHNDLNFDSFYHIGPGGVEMEMDMITTGGGVNQGAALFGDVEYAFDSGWRLGGGVRGQYYKDEMDSTRYYELMGFKLDEQSGDVSSDYTHLMGKLKLAYDFACNLTVYGLVSQGSRAGGITSLAQTDKMHDYDPETATNYELGLKYQLPGGWGYVDLSMFYMDIQDLQVSTTGLGGFQYVSNAGKARNIGGELGLRLNLLPGLSADASIGYVDAVMTDYKDGDLDYADNTVPKVPDITGMIGLQYRREVLREKFLVARANYSYIGKTYWDLANKHEEDPYSLVNATLGLEADWWKVYLWGKNIFDQEYIRNGLMWGDTVVGAYGDPLTFGVTLQLEF</sequence>
<name>E1QJ68_DESB2</name>
<evidence type="ECO:0000256" key="11">
    <source>
        <dbReference type="PROSITE-ProRule" id="PRU01360"/>
    </source>
</evidence>
<proteinExistence type="inferred from homology"/>
<accession>E1QJ68</accession>
<dbReference type="Pfam" id="PF07715">
    <property type="entry name" value="Plug"/>
    <property type="match status" value="1"/>
</dbReference>
<evidence type="ECO:0000256" key="13">
    <source>
        <dbReference type="SAM" id="SignalP"/>
    </source>
</evidence>
<dbReference type="PROSITE" id="PS52016">
    <property type="entry name" value="TONB_DEPENDENT_REC_3"/>
    <property type="match status" value="1"/>
</dbReference>
<organism evidence="16 17">
    <name type="scientific">Desulfarculus baarsii (strain ATCC 33931 / DSM 2075 / LMG 7858 / VKM B-1802 / 2st14)</name>
    <dbReference type="NCBI Taxonomy" id="644282"/>
    <lineage>
        <taxon>Bacteria</taxon>
        <taxon>Pseudomonadati</taxon>
        <taxon>Thermodesulfobacteriota</taxon>
        <taxon>Desulfarculia</taxon>
        <taxon>Desulfarculales</taxon>
        <taxon>Desulfarculaceae</taxon>
        <taxon>Desulfarculus</taxon>
    </lineage>
</organism>
<keyword evidence="7" id="KW-0406">Ion transport</keyword>
<dbReference type="GO" id="GO:0009279">
    <property type="term" value="C:cell outer membrane"/>
    <property type="evidence" value="ECO:0007669"/>
    <property type="project" value="UniProtKB-SubCell"/>
</dbReference>
<dbReference type="STRING" id="644282.Deba_2248"/>
<keyword evidence="6" id="KW-0408">Iron</keyword>
<dbReference type="Proteomes" id="UP000009047">
    <property type="component" value="Chromosome"/>
</dbReference>
<evidence type="ECO:0000259" key="14">
    <source>
        <dbReference type="Pfam" id="PF00593"/>
    </source>
</evidence>
<keyword evidence="9 11" id="KW-0472">Membrane</keyword>
<dbReference type="InterPro" id="IPR036942">
    <property type="entry name" value="Beta-barrel_TonB_sf"/>
</dbReference>
<dbReference type="SUPFAM" id="SSF56935">
    <property type="entry name" value="Porins"/>
    <property type="match status" value="1"/>
</dbReference>
<evidence type="ECO:0000256" key="1">
    <source>
        <dbReference type="ARBA" id="ARBA00004571"/>
    </source>
</evidence>
<dbReference type="CDD" id="cd01347">
    <property type="entry name" value="ligand_gated_channel"/>
    <property type="match status" value="1"/>
</dbReference>
<keyword evidence="8 12" id="KW-0798">TonB box</keyword>
<feature type="chain" id="PRO_5003150392" evidence="13">
    <location>
        <begin position="28"/>
        <end position="707"/>
    </location>
</feature>
<evidence type="ECO:0000256" key="9">
    <source>
        <dbReference type="ARBA" id="ARBA00023136"/>
    </source>
</evidence>
<protein>
    <submittedName>
        <fullName evidence="16">TonB-dependent receptor</fullName>
    </submittedName>
</protein>
<keyword evidence="3 11" id="KW-1134">Transmembrane beta strand</keyword>
<comment type="subcellular location">
    <subcellularLocation>
        <location evidence="1 11">Cell outer membrane</location>
        <topology evidence="1 11">Multi-pass membrane protein</topology>
    </subcellularLocation>
</comment>
<dbReference type="AlphaFoldDB" id="E1QJ68"/>
<evidence type="ECO:0000259" key="15">
    <source>
        <dbReference type="Pfam" id="PF07715"/>
    </source>
</evidence>
<evidence type="ECO:0000256" key="6">
    <source>
        <dbReference type="ARBA" id="ARBA00023004"/>
    </source>
</evidence>
<comment type="similarity">
    <text evidence="11 12">Belongs to the TonB-dependent receptor family.</text>
</comment>
<evidence type="ECO:0000256" key="12">
    <source>
        <dbReference type="RuleBase" id="RU003357"/>
    </source>
</evidence>
<dbReference type="EMBL" id="CP002085">
    <property type="protein sequence ID" value="ADK85611.1"/>
    <property type="molecule type" value="Genomic_DNA"/>
</dbReference>
<evidence type="ECO:0000256" key="3">
    <source>
        <dbReference type="ARBA" id="ARBA00022452"/>
    </source>
</evidence>
<feature type="domain" description="TonB-dependent receptor-like beta-barrel" evidence="14">
    <location>
        <begin position="278"/>
        <end position="673"/>
    </location>
</feature>
<dbReference type="KEGG" id="dbr:Deba_2248"/>
<dbReference type="GO" id="GO:0006826">
    <property type="term" value="P:iron ion transport"/>
    <property type="evidence" value="ECO:0007669"/>
    <property type="project" value="UniProtKB-KW"/>
</dbReference>
<evidence type="ECO:0000256" key="2">
    <source>
        <dbReference type="ARBA" id="ARBA00022448"/>
    </source>
</evidence>
<evidence type="ECO:0000256" key="5">
    <source>
        <dbReference type="ARBA" id="ARBA00022692"/>
    </source>
</evidence>
<evidence type="ECO:0000256" key="8">
    <source>
        <dbReference type="ARBA" id="ARBA00023077"/>
    </source>
</evidence>
<feature type="signal peptide" evidence="13">
    <location>
        <begin position="1"/>
        <end position="27"/>
    </location>
</feature>
<dbReference type="Gene3D" id="2.40.170.20">
    <property type="entry name" value="TonB-dependent receptor, beta-barrel domain"/>
    <property type="match status" value="1"/>
</dbReference>
<keyword evidence="5 11" id="KW-0812">Transmembrane</keyword>
<feature type="domain" description="TonB-dependent receptor plug" evidence="15">
    <location>
        <begin position="55"/>
        <end position="165"/>
    </location>
</feature>
<dbReference type="InterPro" id="IPR012910">
    <property type="entry name" value="Plug_dom"/>
</dbReference>
<dbReference type="RefSeq" id="WP_013259050.1">
    <property type="nucleotide sequence ID" value="NC_014365.1"/>
</dbReference>
<dbReference type="eggNOG" id="COG4206">
    <property type="taxonomic scope" value="Bacteria"/>
</dbReference>
<keyword evidence="2 11" id="KW-0813">Transport</keyword>
<dbReference type="HOGENOM" id="CLU_008287_15_2_7"/>
<keyword evidence="17" id="KW-1185">Reference proteome</keyword>
<keyword evidence="13" id="KW-0732">Signal</keyword>
<dbReference type="PANTHER" id="PTHR32552">
    <property type="entry name" value="FERRICHROME IRON RECEPTOR-RELATED"/>
    <property type="match status" value="1"/>
</dbReference>
<evidence type="ECO:0000313" key="17">
    <source>
        <dbReference type="Proteomes" id="UP000009047"/>
    </source>
</evidence>
<evidence type="ECO:0000313" key="16">
    <source>
        <dbReference type="EMBL" id="ADK85611.1"/>
    </source>
</evidence>
<keyword evidence="4" id="KW-0410">Iron transport</keyword>
<evidence type="ECO:0000256" key="10">
    <source>
        <dbReference type="ARBA" id="ARBA00023237"/>
    </source>
</evidence>
<evidence type="ECO:0000256" key="7">
    <source>
        <dbReference type="ARBA" id="ARBA00023065"/>
    </source>
</evidence>
<dbReference type="Pfam" id="PF00593">
    <property type="entry name" value="TonB_dep_Rec_b-barrel"/>
    <property type="match status" value="1"/>
</dbReference>
<gene>
    <name evidence="16" type="ordered locus">Deba_2248</name>
</gene>
<dbReference type="PANTHER" id="PTHR32552:SF81">
    <property type="entry name" value="TONB-DEPENDENT OUTER MEMBRANE RECEPTOR"/>
    <property type="match status" value="1"/>
</dbReference>
<dbReference type="InterPro" id="IPR039426">
    <property type="entry name" value="TonB-dep_rcpt-like"/>
</dbReference>
<keyword evidence="10 11" id="KW-0998">Cell outer membrane</keyword>
<keyword evidence="16" id="KW-0675">Receptor</keyword>
<evidence type="ECO:0000256" key="4">
    <source>
        <dbReference type="ARBA" id="ARBA00022496"/>
    </source>
</evidence>
<reference evidence="16 17" key="1">
    <citation type="journal article" date="2010" name="Stand. Genomic Sci.">
        <title>Complete genome sequence of Desulfarculus baarsii type strain (2st14).</title>
        <authorList>
            <person name="Sun H."/>
            <person name="Spring S."/>
            <person name="Lapidus A."/>
            <person name="Davenport K."/>
            <person name="Del Rio T.G."/>
            <person name="Tice H."/>
            <person name="Nolan M."/>
            <person name="Copeland A."/>
            <person name="Cheng J.F."/>
            <person name="Lucas S."/>
            <person name="Tapia R."/>
            <person name="Goodwin L."/>
            <person name="Pitluck S."/>
            <person name="Ivanova N."/>
            <person name="Pagani I."/>
            <person name="Mavromatis K."/>
            <person name="Ovchinnikova G."/>
            <person name="Pati A."/>
            <person name="Chen A."/>
            <person name="Palaniappan K."/>
            <person name="Hauser L."/>
            <person name="Chang Y.J."/>
            <person name="Jeffries C.D."/>
            <person name="Detter J.C."/>
            <person name="Han C."/>
            <person name="Rohde M."/>
            <person name="Brambilla E."/>
            <person name="Goker M."/>
            <person name="Woyke T."/>
            <person name="Bristow J."/>
            <person name="Eisen J.A."/>
            <person name="Markowitz V."/>
            <person name="Hugenholtz P."/>
            <person name="Kyrpides N.C."/>
            <person name="Klenk H.P."/>
            <person name="Land M."/>
        </authorList>
    </citation>
    <scope>NUCLEOTIDE SEQUENCE [LARGE SCALE GENOMIC DNA]</scope>
    <source>
        <strain evidence="17">ATCC 33931 / DSM 2075 / LMG 7858 / VKM B-1802 / 2st14</strain>
    </source>
</reference>